<organism evidence="12 13">
    <name type="scientific">Apiospora arundinis</name>
    <dbReference type="NCBI Taxonomy" id="335852"/>
    <lineage>
        <taxon>Eukaryota</taxon>
        <taxon>Fungi</taxon>
        <taxon>Dikarya</taxon>
        <taxon>Ascomycota</taxon>
        <taxon>Pezizomycotina</taxon>
        <taxon>Sordariomycetes</taxon>
        <taxon>Xylariomycetidae</taxon>
        <taxon>Amphisphaeriales</taxon>
        <taxon>Apiosporaceae</taxon>
        <taxon>Apiospora</taxon>
    </lineage>
</organism>
<evidence type="ECO:0000256" key="4">
    <source>
        <dbReference type="ARBA" id="ARBA00022801"/>
    </source>
</evidence>
<sequence>MKFASTVCAALFGAAITVVAQQQPVDQSDWVPGAYIVELESGETPDGFYAQLARDHGIEAEHRMDLASSALFHGASFQVRNASGHDHADMFVAMNAKSQVKTVWPVRTVRLNVGTPAPHDIPHPARSGGASGVHRRRGNAHESNDTFSPHLMTQIDKLHAKGITGKGFRIAIVDSGIDWHHPALGGCFGPGCLVETGWDLVGDDYNPPGLPTPDADPYDNCVGHGTHVAGTIAAQLQGNEYGFTGAAPGAKLAAYRAWGCSTKATTDVLISAFIKAFDDGNDIISCSDGLLSGWSDDAWGLVSSRIAAAGVPVVIAAGNDGGSGIFQASSPAGARGVTGVGAVQNAVFPVFVTKGEYALSQKAGAIAGANETNSFGFLAGTPAFPKETKLTLWAAMGNNSASTSGDACSPLPDDTPDLSDKLVLLRVPDSQTTRCYPIDQGENIAAKGGKYMAYIVRSNVTFEEQYIYVDGIEGVISIAPFQGAQWIDALNKGMDVKVTVPGPDAAATTLLELGDNITGGYTGDFSSWGPTWDLLPKPQLTAPGGKILSTYPLPLGGYRIMTGTSMACPLVAGILALVGEARGSLKDTNLINRLISATAEPKIWFDGAKTYPDTLAPVAQQGAGIIQAYDAAFAKTILGAQSLSLNDTEHFAGQHTFSVENTGDQEATYLLGHRKTPTMYTLTPDVDSPIKAGYPNPTVNAWAEVRFDKDIIVVPAGGSANATVTFTAPVGDRLNATLLPVYSGYITVNSSAHGNDDEHFVIPYLGVAGTMRSAPILQARSSYLADFGSPAAANRTHTLPVPNPADLPYMNNPNKDPIHIPDAGKTPNLLLQPILGTRSLHVDVLPVDGSGRDGGERNDTLKMDKKTPTGRPCLGPLAGYPKSYVSKDEQRAFFQGMLADGTVLPAGSYRMVASALRVFGDEAKEEDWDVVETVPFIIKYAPGGNGTSA</sequence>
<name>A0ABR2IVT6_9PEZI</name>
<evidence type="ECO:0000256" key="5">
    <source>
        <dbReference type="ARBA" id="ARBA00022825"/>
    </source>
</evidence>
<dbReference type="InterPro" id="IPR023827">
    <property type="entry name" value="Peptidase_S8_Asp-AS"/>
</dbReference>
<keyword evidence="13" id="KW-1185">Reference proteome</keyword>
<dbReference type="PRINTS" id="PR00723">
    <property type="entry name" value="SUBTILISIN"/>
</dbReference>
<evidence type="ECO:0000256" key="1">
    <source>
        <dbReference type="ARBA" id="ARBA00011073"/>
    </source>
</evidence>
<dbReference type="InterPro" id="IPR023828">
    <property type="entry name" value="Peptidase_S8_Ser-AS"/>
</dbReference>
<proteinExistence type="inferred from homology"/>
<feature type="active site" description="Charge relay system" evidence="6">
    <location>
        <position position="174"/>
    </location>
</feature>
<keyword evidence="4 6" id="KW-0378">Hydrolase</keyword>
<evidence type="ECO:0000259" key="10">
    <source>
        <dbReference type="Pfam" id="PF00082"/>
    </source>
</evidence>
<dbReference type="SUPFAM" id="SSF52743">
    <property type="entry name" value="Subtilisin-like"/>
    <property type="match status" value="1"/>
</dbReference>
<protein>
    <submittedName>
        <fullName evidence="12">Minor extracellular protease vpr</fullName>
    </submittedName>
</protein>
<comment type="similarity">
    <text evidence="1 6 7">Belongs to the peptidase S8 family.</text>
</comment>
<keyword evidence="2 6" id="KW-0645">Protease</keyword>
<dbReference type="CDD" id="cd07489">
    <property type="entry name" value="Peptidases_S8_5"/>
    <property type="match status" value="1"/>
</dbReference>
<feature type="chain" id="PRO_5046576843" evidence="9">
    <location>
        <begin position="23"/>
        <end position="949"/>
    </location>
</feature>
<evidence type="ECO:0000256" key="2">
    <source>
        <dbReference type="ARBA" id="ARBA00022670"/>
    </source>
</evidence>
<feature type="region of interest" description="Disordered" evidence="8">
    <location>
        <begin position="115"/>
        <end position="147"/>
    </location>
</feature>
<evidence type="ECO:0000256" key="7">
    <source>
        <dbReference type="RuleBase" id="RU003355"/>
    </source>
</evidence>
<dbReference type="Gene3D" id="3.40.50.200">
    <property type="entry name" value="Peptidase S8/S53 domain"/>
    <property type="match status" value="2"/>
</dbReference>
<dbReference type="PROSITE" id="PS00138">
    <property type="entry name" value="SUBTILASE_SER"/>
    <property type="match status" value="1"/>
</dbReference>
<evidence type="ECO:0000256" key="6">
    <source>
        <dbReference type="PROSITE-ProRule" id="PRU01240"/>
    </source>
</evidence>
<dbReference type="Pfam" id="PF00082">
    <property type="entry name" value="Peptidase_S8"/>
    <property type="match status" value="1"/>
</dbReference>
<dbReference type="InterPro" id="IPR050131">
    <property type="entry name" value="Peptidase_S8_subtilisin-like"/>
</dbReference>
<evidence type="ECO:0000256" key="8">
    <source>
        <dbReference type="SAM" id="MobiDB-lite"/>
    </source>
</evidence>
<feature type="domain" description="C5a peptidase/Subtilisin-like protease SBT2-like Fn3-like" evidence="11">
    <location>
        <begin position="644"/>
        <end position="765"/>
    </location>
</feature>
<dbReference type="PROSITE" id="PS00136">
    <property type="entry name" value="SUBTILASE_ASP"/>
    <property type="match status" value="1"/>
</dbReference>
<feature type="signal peptide" evidence="9">
    <location>
        <begin position="1"/>
        <end position="22"/>
    </location>
</feature>
<dbReference type="PROSITE" id="PS51892">
    <property type="entry name" value="SUBTILASE"/>
    <property type="match status" value="1"/>
</dbReference>
<feature type="region of interest" description="Disordered" evidence="8">
    <location>
        <begin position="846"/>
        <end position="870"/>
    </location>
</feature>
<keyword evidence="3 9" id="KW-0732">Signal</keyword>
<evidence type="ECO:0000313" key="13">
    <source>
        <dbReference type="Proteomes" id="UP001390339"/>
    </source>
</evidence>
<evidence type="ECO:0000313" key="12">
    <source>
        <dbReference type="EMBL" id="KAK8868711.1"/>
    </source>
</evidence>
<dbReference type="PANTHER" id="PTHR43806:SF66">
    <property type="entry name" value="SERIN ENDOPEPTIDASE"/>
    <property type="match status" value="1"/>
</dbReference>
<comment type="caution">
    <text evidence="12">The sequence shown here is derived from an EMBL/GenBank/DDBJ whole genome shotgun (WGS) entry which is preliminary data.</text>
</comment>
<feature type="active site" description="Charge relay system" evidence="6">
    <location>
        <position position="224"/>
    </location>
</feature>
<dbReference type="InterPro" id="IPR000209">
    <property type="entry name" value="Peptidase_S8/S53_dom"/>
</dbReference>
<dbReference type="InterPro" id="IPR010435">
    <property type="entry name" value="C5a/SBT2-like_Fn3"/>
</dbReference>
<feature type="domain" description="Peptidase S8/S53" evidence="10">
    <location>
        <begin position="165"/>
        <end position="599"/>
    </location>
</feature>
<dbReference type="GO" id="GO:0006508">
    <property type="term" value="P:proteolysis"/>
    <property type="evidence" value="ECO:0007669"/>
    <property type="project" value="UniProtKB-KW"/>
</dbReference>
<dbReference type="PROSITE" id="PS00137">
    <property type="entry name" value="SUBTILASE_HIS"/>
    <property type="match status" value="1"/>
</dbReference>
<evidence type="ECO:0000256" key="3">
    <source>
        <dbReference type="ARBA" id="ARBA00022729"/>
    </source>
</evidence>
<dbReference type="InterPro" id="IPR015500">
    <property type="entry name" value="Peptidase_S8_subtilisin-rel"/>
</dbReference>
<accession>A0ABR2IVT6</accession>
<dbReference type="InterPro" id="IPR036852">
    <property type="entry name" value="Peptidase_S8/S53_dom_sf"/>
</dbReference>
<feature type="active site" description="Charge relay system" evidence="6">
    <location>
        <position position="565"/>
    </location>
</feature>
<keyword evidence="5 6" id="KW-0720">Serine protease</keyword>
<evidence type="ECO:0000259" key="11">
    <source>
        <dbReference type="Pfam" id="PF06280"/>
    </source>
</evidence>
<feature type="compositionally biased region" description="Basic and acidic residues" evidence="8">
    <location>
        <begin position="850"/>
        <end position="867"/>
    </location>
</feature>
<dbReference type="PANTHER" id="PTHR43806">
    <property type="entry name" value="PEPTIDASE S8"/>
    <property type="match status" value="1"/>
</dbReference>
<dbReference type="EMBL" id="JAPCWZ010000004">
    <property type="protein sequence ID" value="KAK8868711.1"/>
    <property type="molecule type" value="Genomic_DNA"/>
</dbReference>
<gene>
    <name evidence="12" type="ORF">PGQ11_007289</name>
</gene>
<dbReference type="Pfam" id="PF06280">
    <property type="entry name" value="fn3_5"/>
    <property type="match status" value="1"/>
</dbReference>
<reference evidence="12 13" key="1">
    <citation type="journal article" date="2024" name="IMA Fungus">
        <title>Apiospora arundinis, a panoply of carbohydrate-active enzymes and secondary metabolites.</title>
        <authorList>
            <person name="Sorensen T."/>
            <person name="Petersen C."/>
            <person name="Muurmann A.T."/>
            <person name="Christiansen J.V."/>
            <person name="Brundto M.L."/>
            <person name="Overgaard C.K."/>
            <person name="Boysen A.T."/>
            <person name="Wollenberg R.D."/>
            <person name="Larsen T.O."/>
            <person name="Sorensen J.L."/>
            <person name="Nielsen K.L."/>
            <person name="Sondergaard T.E."/>
        </authorList>
    </citation>
    <scope>NUCLEOTIDE SEQUENCE [LARGE SCALE GENOMIC DNA]</scope>
    <source>
        <strain evidence="12 13">AAU 773</strain>
    </source>
</reference>
<dbReference type="Proteomes" id="UP001390339">
    <property type="component" value="Unassembled WGS sequence"/>
</dbReference>
<dbReference type="InterPro" id="IPR034187">
    <property type="entry name" value="Peptidases_S8_5"/>
</dbReference>
<dbReference type="InterPro" id="IPR022398">
    <property type="entry name" value="Peptidase_S8_His-AS"/>
</dbReference>
<evidence type="ECO:0000256" key="9">
    <source>
        <dbReference type="SAM" id="SignalP"/>
    </source>
</evidence>
<dbReference type="GO" id="GO:0008233">
    <property type="term" value="F:peptidase activity"/>
    <property type="evidence" value="ECO:0007669"/>
    <property type="project" value="UniProtKB-KW"/>
</dbReference>